<organism evidence="2 3">
    <name type="scientific">Grifola frondosa</name>
    <name type="common">Maitake</name>
    <name type="synonym">Polyporus frondosus</name>
    <dbReference type="NCBI Taxonomy" id="5627"/>
    <lineage>
        <taxon>Eukaryota</taxon>
        <taxon>Fungi</taxon>
        <taxon>Dikarya</taxon>
        <taxon>Basidiomycota</taxon>
        <taxon>Agaricomycotina</taxon>
        <taxon>Agaricomycetes</taxon>
        <taxon>Polyporales</taxon>
        <taxon>Grifolaceae</taxon>
        <taxon>Grifola</taxon>
    </lineage>
</organism>
<dbReference type="OMA" id="YWITREV"/>
<evidence type="ECO:0000256" key="1">
    <source>
        <dbReference type="SAM" id="MobiDB-lite"/>
    </source>
</evidence>
<keyword evidence="3" id="KW-1185">Reference proteome</keyword>
<gene>
    <name evidence="2" type="ORF">A0H81_14411</name>
</gene>
<feature type="region of interest" description="Disordered" evidence="1">
    <location>
        <begin position="518"/>
        <end position="557"/>
    </location>
</feature>
<dbReference type="PANTHER" id="PTHR40788">
    <property type="entry name" value="CLR5 DOMAIN-CONTAINING PROTEIN-RELATED"/>
    <property type="match status" value="1"/>
</dbReference>
<protein>
    <submittedName>
        <fullName evidence="2">Uncharacterized protein</fullName>
    </submittedName>
</protein>
<feature type="compositionally biased region" description="Basic and acidic residues" evidence="1">
    <location>
        <begin position="531"/>
        <end position="542"/>
    </location>
</feature>
<evidence type="ECO:0000313" key="2">
    <source>
        <dbReference type="EMBL" id="OBZ65580.1"/>
    </source>
</evidence>
<comment type="caution">
    <text evidence="2">The sequence shown here is derived from an EMBL/GenBank/DDBJ whole genome shotgun (WGS) entry which is preliminary data.</text>
</comment>
<sequence length="659" mass="75309">MFSSDAELTLTTEPSNFDADVFNQGAHEDLPKRRWNKDWFRPRISKRRNIADEEEFLDSFLPESDPNNLILRDMRDYFYHLDTELQTFGKPEAKPRLQRNEGESSLEFNARVCSELYAGRWARPELDVDEALRMAQSQRDALRDEIEELHNVPEHLLSTIQDRLAHCFARVPDPNGHTRSHFPDYWITREVALLMFEVHSMHASWQIIIDELTDLQELGETGQVRLDMKGLFDDLELGDSSLTFPIFQRLCVAVKLLGHILDNRLQNAIATSPAFTPYIVRSGGRGFGYPQYHRKVGPSVPQDPESNMEQYLLSFCTLRIYVPTDGLYKALTTASPTEKAGISQFLYDAIGDQAVIQELRNALLATILNMPLRHLDEAAPRMEHIFRHCWYPMNIDLYNVMLGTSQSRRCIKLVSSMNDLRDPGRFSALWDLFESAFFQWSGRSAVRVDCYGRLFCFFMVPLPPADTAPADANDATATSRSEPRVFDPNSLCVADVAQARVMSGRSFISEQKKMKQKKRYSIASQSPTVSDDDRVHSEDSGKAHTHTTNVKHASGRKLPEVLRQYLDSDDEPADPNVKKGHLKWADFEKAMSALGFQVKQSAGSSVRFDPSDRIGGHPITFHRPHPDPVLNPHLIRRVGYRLRRRFGWAENEPLLGRKT</sequence>
<dbReference type="STRING" id="5627.A0A1C7LLR2"/>
<dbReference type="AlphaFoldDB" id="A0A1C7LLR2"/>
<proteinExistence type="predicted"/>
<dbReference type="EMBL" id="LUGG01000043">
    <property type="protein sequence ID" value="OBZ65580.1"/>
    <property type="molecule type" value="Genomic_DNA"/>
</dbReference>
<dbReference type="OrthoDB" id="2922289at2759"/>
<dbReference type="PANTHER" id="PTHR40788:SF1">
    <property type="entry name" value="IPA PROTEIN"/>
    <property type="match status" value="1"/>
</dbReference>
<dbReference type="GO" id="GO:0003729">
    <property type="term" value="F:mRNA binding"/>
    <property type="evidence" value="ECO:0007669"/>
    <property type="project" value="InterPro"/>
</dbReference>
<dbReference type="Proteomes" id="UP000092993">
    <property type="component" value="Unassembled WGS sequence"/>
</dbReference>
<name>A0A1C7LLR2_GRIFR</name>
<dbReference type="Pfam" id="PF07927">
    <property type="entry name" value="HicA_toxin"/>
    <property type="match status" value="1"/>
</dbReference>
<accession>A0A1C7LLR2</accession>
<dbReference type="InterPro" id="IPR012933">
    <property type="entry name" value="HicA_mRNA_interferase"/>
</dbReference>
<reference evidence="2 3" key="1">
    <citation type="submission" date="2016-03" db="EMBL/GenBank/DDBJ databases">
        <title>Whole genome sequencing of Grifola frondosa 9006-11.</title>
        <authorList>
            <person name="Min B."/>
            <person name="Park H."/>
            <person name="Kim J.-G."/>
            <person name="Cho H."/>
            <person name="Oh Y.-L."/>
            <person name="Kong W.-S."/>
            <person name="Choi I.-G."/>
        </authorList>
    </citation>
    <scope>NUCLEOTIDE SEQUENCE [LARGE SCALE GENOMIC DNA]</scope>
    <source>
        <strain evidence="2 3">9006-11</strain>
    </source>
</reference>
<evidence type="ECO:0000313" key="3">
    <source>
        <dbReference type="Proteomes" id="UP000092993"/>
    </source>
</evidence>